<keyword evidence="2" id="KW-1185">Reference proteome</keyword>
<sequence>MTKNYNLVVTHFQHASKAKDSSSKMQSTATNCGKKLTRYLIVKFLHLLRDILQQISKVSHVFPREEDTITLVQDKINSLNATLEALKTGPGEHLTSFEESVGADNRFNVKERQ</sequence>
<gene>
    <name evidence="1" type="ORF">P5673_021791</name>
</gene>
<comment type="caution">
    <text evidence="1">The sequence shown here is derived from an EMBL/GenBank/DDBJ whole genome shotgun (WGS) entry which is preliminary data.</text>
</comment>
<accession>A0AAD9UZY4</accession>
<protein>
    <submittedName>
        <fullName evidence="1">Uncharacterized protein</fullName>
    </submittedName>
</protein>
<evidence type="ECO:0000313" key="2">
    <source>
        <dbReference type="Proteomes" id="UP001249851"/>
    </source>
</evidence>
<dbReference type="AlphaFoldDB" id="A0AAD9UZY4"/>
<reference evidence="1" key="1">
    <citation type="journal article" date="2023" name="G3 (Bethesda)">
        <title>Whole genome assembly and annotation of the endangered Caribbean coral Acropora cervicornis.</title>
        <authorList>
            <person name="Selwyn J.D."/>
            <person name="Vollmer S.V."/>
        </authorList>
    </citation>
    <scope>NUCLEOTIDE SEQUENCE</scope>
    <source>
        <strain evidence="1">K2</strain>
    </source>
</reference>
<organism evidence="1 2">
    <name type="scientific">Acropora cervicornis</name>
    <name type="common">Staghorn coral</name>
    <dbReference type="NCBI Taxonomy" id="6130"/>
    <lineage>
        <taxon>Eukaryota</taxon>
        <taxon>Metazoa</taxon>
        <taxon>Cnidaria</taxon>
        <taxon>Anthozoa</taxon>
        <taxon>Hexacorallia</taxon>
        <taxon>Scleractinia</taxon>
        <taxon>Astrocoeniina</taxon>
        <taxon>Acroporidae</taxon>
        <taxon>Acropora</taxon>
    </lineage>
</organism>
<evidence type="ECO:0000313" key="1">
    <source>
        <dbReference type="EMBL" id="KAK2556189.1"/>
    </source>
</evidence>
<dbReference type="Proteomes" id="UP001249851">
    <property type="component" value="Unassembled WGS sequence"/>
</dbReference>
<name>A0AAD9UZY4_ACRCE</name>
<reference evidence="1" key="2">
    <citation type="journal article" date="2023" name="Science">
        <title>Genomic signatures of disease resistance in endangered staghorn corals.</title>
        <authorList>
            <person name="Vollmer S.V."/>
            <person name="Selwyn J.D."/>
            <person name="Despard B.A."/>
            <person name="Roesel C.L."/>
        </authorList>
    </citation>
    <scope>NUCLEOTIDE SEQUENCE</scope>
    <source>
        <strain evidence="1">K2</strain>
    </source>
</reference>
<dbReference type="EMBL" id="JARQWQ010000057">
    <property type="protein sequence ID" value="KAK2556189.1"/>
    <property type="molecule type" value="Genomic_DNA"/>
</dbReference>
<proteinExistence type="predicted"/>